<evidence type="ECO:0000256" key="2">
    <source>
        <dbReference type="ARBA" id="ARBA00016013"/>
    </source>
</evidence>
<proteinExistence type="inferred from homology"/>
<dbReference type="InterPro" id="IPR005648">
    <property type="entry name" value="FlgD"/>
</dbReference>
<organism evidence="5 6">
    <name type="scientific">Cellvibrio zantedeschiae</name>
    <dbReference type="NCBI Taxonomy" id="1237077"/>
    <lineage>
        <taxon>Bacteria</taxon>
        <taxon>Pseudomonadati</taxon>
        <taxon>Pseudomonadota</taxon>
        <taxon>Gammaproteobacteria</taxon>
        <taxon>Cellvibrionales</taxon>
        <taxon>Cellvibrionaceae</taxon>
        <taxon>Cellvibrio</taxon>
    </lineage>
</organism>
<dbReference type="EMBL" id="BMYZ01000003">
    <property type="protein sequence ID" value="GGY84894.1"/>
    <property type="molecule type" value="Genomic_DNA"/>
</dbReference>
<name>A0ABQ3B9N9_9GAMM</name>
<protein>
    <recommendedName>
        <fullName evidence="2">Basal-body rod modification protein FlgD</fullName>
    </recommendedName>
</protein>
<dbReference type="RefSeq" id="WP_229838031.1">
    <property type="nucleotide sequence ID" value="NZ_BMYZ01000003.1"/>
</dbReference>
<keyword evidence="6" id="KW-1185">Reference proteome</keyword>
<comment type="caution">
    <text evidence="5">The sequence shown here is derived from an EMBL/GenBank/DDBJ whole genome shotgun (WGS) entry which is preliminary data.</text>
</comment>
<accession>A0ABQ3B9N9</accession>
<sequence length="134" mass="14544">MDAIGSVLSSTEAQTSTKTINQDDFIKLFLTQLNFQDPMEPVDNREFLAQIAQFSSLEQSRKIGESISDLVLLNSTSQSLSLLSKFVELNQDGIRSTGTVSAVNFTADGPMLTITLSTGGIIRDARLSQVSLAR</sequence>
<evidence type="ECO:0000256" key="1">
    <source>
        <dbReference type="ARBA" id="ARBA00010577"/>
    </source>
</evidence>
<dbReference type="Proteomes" id="UP000619761">
    <property type="component" value="Unassembled WGS sequence"/>
</dbReference>
<evidence type="ECO:0000313" key="6">
    <source>
        <dbReference type="Proteomes" id="UP000619761"/>
    </source>
</evidence>
<evidence type="ECO:0000256" key="4">
    <source>
        <dbReference type="ARBA" id="ARBA00024746"/>
    </source>
</evidence>
<comment type="function">
    <text evidence="4">Required for flagellar hook formation. May act as a scaffolding protein.</text>
</comment>
<dbReference type="Pfam" id="PF03963">
    <property type="entry name" value="FlgD"/>
    <property type="match status" value="1"/>
</dbReference>
<reference evidence="6" key="1">
    <citation type="journal article" date="2019" name="Int. J. Syst. Evol. Microbiol.">
        <title>The Global Catalogue of Microorganisms (GCM) 10K type strain sequencing project: providing services to taxonomists for standard genome sequencing and annotation.</title>
        <authorList>
            <consortium name="The Broad Institute Genomics Platform"/>
            <consortium name="The Broad Institute Genome Sequencing Center for Infectious Disease"/>
            <person name="Wu L."/>
            <person name="Ma J."/>
        </authorList>
    </citation>
    <scope>NUCLEOTIDE SEQUENCE [LARGE SCALE GENOMIC DNA]</scope>
    <source>
        <strain evidence="6">KCTC 32239</strain>
    </source>
</reference>
<keyword evidence="3" id="KW-1005">Bacterial flagellum biogenesis</keyword>
<comment type="similarity">
    <text evidence="1">Belongs to the FlgD family.</text>
</comment>
<evidence type="ECO:0000256" key="3">
    <source>
        <dbReference type="ARBA" id="ARBA00022795"/>
    </source>
</evidence>
<evidence type="ECO:0000313" key="5">
    <source>
        <dbReference type="EMBL" id="GGY84894.1"/>
    </source>
</evidence>
<gene>
    <name evidence="5" type="ORF">GCM10011613_32450</name>
</gene>